<accession>A0ACB5U3L2</accession>
<sequence>MVNPPSTTERKHQGPMRTLSKRLNMFSIKKKGSPWQTRLQNVHNHMVANGEVSSRTSLQIRSSTDIMTTPENLMRIHTRNSAALT</sequence>
<keyword evidence="2" id="KW-1185">Reference proteome</keyword>
<reference evidence="1" key="1">
    <citation type="submission" date="2023-04" db="EMBL/GenBank/DDBJ databases">
        <title>Ambrosiozyma monospora NBRC 10751.</title>
        <authorList>
            <person name="Ichikawa N."/>
            <person name="Sato H."/>
            <person name="Tonouchi N."/>
        </authorList>
    </citation>
    <scope>NUCLEOTIDE SEQUENCE</scope>
    <source>
        <strain evidence="1">NBRC 10751</strain>
    </source>
</reference>
<proteinExistence type="predicted"/>
<organism evidence="1 2">
    <name type="scientific">Ambrosiozyma monospora</name>
    <name type="common">Yeast</name>
    <name type="synonym">Endomycopsis monosporus</name>
    <dbReference type="NCBI Taxonomy" id="43982"/>
    <lineage>
        <taxon>Eukaryota</taxon>
        <taxon>Fungi</taxon>
        <taxon>Dikarya</taxon>
        <taxon>Ascomycota</taxon>
        <taxon>Saccharomycotina</taxon>
        <taxon>Pichiomycetes</taxon>
        <taxon>Pichiales</taxon>
        <taxon>Pichiaceae</taxon>
        <taxon>Ambrosiozyma</taxon>
    </lineage>
</organism>
<dbReference type="EMBL" id="BSXS01011801">
    <property type="protein sequence ID" value="GMF01301.1"/>
    <property type="molecule type" value="Genomic_DNA"/>
</dbReference>
<evidence type="ECO:0000313" key="2">
    <source>
        <dbReference type="Proteomes" id="UP001165064"/>
    </source>
</evidence>
<name>A0ACB5U3L2_AMBMO</name>
<gene>
    <name evidence="1" type="ORF">Amon02_001122100</name>
</gene>
<evidence type="ECO:0000313" key="1">
    <source>
        <dbReference type="EMBL" id="GMF01301.1"/>
    </source>
</evidence>
<protein>
    <submittedName>
        <fullName evidence="1">Unnamed protein product</fullName>
    </submittedName>
</protein>
<comment type="caution">
    <text evidence="1">The sequence shown here is derived from an EMBL/GenBank/DDBJ whole genome shotgun (WGS) entry which is preliminary data.</text>
</comment>
<dbReference type="Proteomes" id="UP001165064">
    <property type="component" value="Unassembled WGS sequence"/>
</dbReference>